<evidence type="ECO:0000256" key="1">
    <source>
        <dbReference type="SAM" id="Coils"/>
    </source>
</evidence>
<proteinExistence type="predicted"/>
<evidence type="ECO:0000313" key="2">
    <source>
        <dbReference type="EMBL" id="KKN40150.1"/>
    </source>
</evidence>
<name>A0A0F9Q826_9ZZZZ</name>
<organism evidence="2">
    <name type="scientific">marine sediment metagenome</name>
    <dbReference type="NCBI Taxonomy" id="412755"/>
    <lineage>
        <taxon>unclassified sequences</taxon>
        <taxon>metagenomes</taxon>
        <taxon>ecological metagenomes</taxon>
    </lineage>
</organism>
<sequence length="96" mass="10853">MGKVDVCEGRRLFAARDQEPSDWGDWADENAAGLMDHNDVMKVACDEGATALAFARNRLEAVSRERRELRKRVEELKAVLSEIRKDCASCVERAEE</sequence>
<dbReference type="EMBL" id="LAZR01001722">
    <property type="protein sequence ID" value="KKN40150.1"/>
    <property type="molecule type" value="Genomic_DNA"/>
</dbReference>
<comment type="caution">
    <text evidence="2">The sequence shown here is derived from an EMBL/GenBank/DDBJ whole genome shotgun (WGS) entry which is preliminary data.</text>
</comment>
<reference evidence="2" key="1">
    <citation type="journal article" date="2015" name="Nature">
        <title>Complex archaea that bridge the gap between prokaryotes and eukaryotes.</title>
        <authorList>
            <person name="Spang A."/>
            <person name="Saw J.H."/>
            <person name="Jorgensen S.L."/>
            <person name="Zaremba-Niedzwiedzka K."/>
            <person name="Martijn J."/>
            <person name="Lind A.E."/>
            <person name="van Eijk R."/>
            <person name="Schleper C."/>
            <person name="Guy L."/>
            <person name="Ettema T.J."/>
        </authorList>
    </citation>
    <scope>NUCLEOTIDE SEQUENCE</scope>
</reference>
<protein>
    <submittedName>
        <fullName evidence="2">Uncharacterized protein</fullName>
    </submittedName>
</protein>
<dbReference type="AlphaFoldDB" id="A0A0F9Q826"/>
<gene>
    <name evidence="2" type="ORF">LCGC14_0736480</name>
</gene>
<feature type="coiled-coil region" evidence="1">
    <location>
        <begin position="52"/>
        <end position="86"/>
    </location>
</feature>
<keyword evidence="1" id="KW-0175">Coiled coil</keyword>
<accession>A0A0F9Q826</accession>